<keyword evidence="2" id="KW-0472">Membrane</keyword>
<keyword evidence="4" id="KW-1185">Reference proteome</keyword>
<sequence length="68" mass="7672">MQTSRRTRTADQTPTIHRTTQQPSMIRRSVRWIARRRTALLSSALRGAAYATGAGIIGLGFYVLRQQI</sequence>
<proteinExistence type="predicted"/>
<protein>
    <submittedName>
        <fullName evidence="3">Uncharacterized protein</fullName>
    </submittedName>
</protein>
<evidence type="ECO:0000256" key="1">
    <source>
        <dbReference type="SAM" id="MobiDB-lite"/>
    </source>
</evidence>
<gene>
    <name evidence="3" type="ORF">NEH16_33440</name>
</gene>
<name>A0ABY6Q136_9ACTN</name>
<reference evidence="3" key="1">
    <citation type="journal article" date="2022" name="Front. Microbiol.">
        <title>Mirubactin C rescues the lethal effect of cell wall biosynthesis mutations in Bacillus subtilis.</title>
        <authorList>
            <person name="Kepplinger B."/>
            <person name="Wen X."/>
            <person name="Tyler A.R."/>
            <person name="Kim B.Y."/>
            <person name="Brown J."/>
            <person name="Banks P."/>
            <person name="Dashti Y."/>
            <person name="Mackenzie E.S."/>
            <person name="Wills C."/>
            <person name="Kawai Y."/>
            <person name="Waldron K.J."/>
            <person name="Allenby N.E.E."/>
            <person name="Wu L.J."/>
            <person name="Hall M.J."/>
            <person name="Errington J."/>
        </authorList>
    </citation>
    <scope>NUCLEOTIDE SEQUENCE</scope>
    <source>
        <strain evidence="3">MDA8-470</strain>
    </source>
</reference>
<feature type="region of interest" description="Disordered" evidence="1">
    <location>
        <begin position="1"/>
        <end position="22"/>
    </location>
</feature>
<evidence type="ECO:0000313" key="3">
    <source>
        <dbReference type="EMBL" id="UZK58335.1"/>
    </source>
</evidence>
<dbReference type="RefSeq" id="WP_265546981.1">
    <property type="nucleotide sequence ID" value="NZ_CP098740.1"/>
</dbReference>
<accession>A0ABY6Q136</accession>
<keyword evidence="2" id="KW-1133">Transmembrane helix</keyword>
<evidence type="ECO:0000313" key="4">
    <source>
        <dbReference type="Proteomes" id="UP001164963"/>
    </source>
</evidence>
<organism evidence="3 4">
    <name type="scientific">Streptomyces drozdowiczii</name>
    <dbReference type="NCBI Taxonomy" id="202862"/>
    <lineage>
        <taxon>Bacteria</taxon>
        <taxon>Bacillati</taxon>
        <taxon>Actinomycetota</taxon>
        <taxon>Actinomycetes</taxon>
        <taxon>Kitasatosporales</taxon>
        <taxon>Streptomycetaceae</taxon>
        <taxon>Streptomyces</taxon>
    </lineage>
</organism>
<evidence type="ECO:0000256" key="2">
    <source>
        <dbReference type="SAM" id="Phobius"/>
    </source>
</evidence>
<dbReference type="Proteomes" id="UP001164963">
    <property type="component" value="Chromosome"/>
</dbReference>
<feature type="transmembrane region" description="Helical" evidence="2">
    <location>
        <begin position="44"/>
        <end position="64"/>
    </location>
</feature>
<dbReference type="EMBL" id="CP098740">
    <property type="protein sequence ID" value="UZK58335.1"/>
    <property type="molecule type" value="Genomic_DNA"/>
</dbReference>
<keyword evidence="2" id="KW-0812">Transmembrane</keyword>